<dbReference type="RefSeq" id="WP_045467435.1">
    <property type="nucleotide sequence ID" value="NZ_BBLT01000010.1"/>
</dbReference>
<evidence type="ECO:0000256" key="5">
    <source>
        <dbReference type="ARBA" id="ARBA00014889"/>
    </source>
</evidence>
<dbReference type="PANTHER" id="PTHR31118">
    <property type="entry name" value="CYCLASE-LIKE PROTEIN 2"/>
    <property type="match status" value="1"/>
</dbReference>
<organism evidence="12 13">
    <name type="scientific">Sporocytophaga myxococcoides</name>
    <dbReference type="NCBI Taxonomy" id="153721"/>
    <lineage>
        <taxon>Bacteria</taxon>
        <taxon>Pseudomonadati</taxon>
        <taxon>Bacteroidota</taxon>
        <taxon>Cytophagia</taxon>
        <taxon>Cytophagales</taxon>
        <taxon>Cytophagaceae</taxon>
        <taxon>Sporocytophaga</taxon>
    </lineage>
</organism>
<dbReference type="STRING" id="153721.MYP_4100"/>
<dbReference type="FunFam" id="3.50.30.50:FF:000001">
    <property type="entry name" value="Kynurenine formamidase"/>
    <property type="match status" value="1"/>
</dbReference>
<evidence type="ECO:0000256" key="10">
    <source>
        <dbReference type="ARBA" id="ARBA00048496"/>
    </source>
</evidence>
<dbReference type="Pfam" id="PF04199">
    <property type="entry name" value="Cyclase"/>
    <property type="match status" value="1"/>
</dbReference>
<evidence type="ECO:0000256" key="11">
    <source>
        <dbReference type="ARBA" id="ARBA00060547"/>
    </source>
</evidence>
<accession>A0A098LIV0</accession>
<comment type="pathway">
    <text evidence="11">Amino-acid degradation; L-tryptophan degradation via kynurenine pathway; L-kynurenine from L-tryptophan: step 2/2.</text>
</comment>
<dbReference type="EC" id="3.5.1.9" evidence="4"/>
<evidence type="ECO:0000313" key="12">
    <source>
        <dbReference type="EMBL" id="GAL86870.1"/>
    </source>
</evidence>
<dbReference type="PANTHER" id="PTHR31118:SF32">
    <property type="entry name" value="KYNURENINE FORMAMIDASE"/>
    <property type="match status" value="1"/>
</dbReference>
<keyword evidence="9" id="KW-0823">Tryptophan catabolism</keyword>
<evidence type="ECO:0000256" key="2">
    <source>
        <dbReference type="ARBA" id="ARBA00002204"/>
    </source>
</evidence>
<dbReference type="InterPro" id="IPR037175">
    <property type="entry name" value="KFase_sf"/>
</dbReference>
<evidence type="ECO:0000256" key="7">
    <source>
        <dbReference type="ARBA" id="ARBA00022801"/>
    </source>
</evidence>
<comment type="cofactor">
    <cofactor evidence="1">
        <name>Zn(2+)</name>
        <dbReference type="ChEBI" id="CHEBI:29105"/>
    </cofactor>
</comment>
<comment type="caution">
    <text evidence="12">The sequence shown here is derived from an EMBL/GenBank/DDBJ whole genome shotgun (WGS) entry which is preliminary data.</text>
</comment>
<reference evidence="12 13" key="1">
    <citation type="submission" date="2014-09" db="EMBL/GenBank/DDBJ databases">
        <title>Sporocytophaga myxococcoides PG-01 genome sequencing.</title>
        <authorList>
            <person name="Liu L."/>
            <person name="Gao P.J."/>
            <person name="Chen G.J."/>
            <person name="Wang L.S."/>
        </authorList>
    </citation>
    <scope>NUCLEOTIDE SEQUENCE [LARGE SCALE GENOMIC DNA]</scope>
    <source>
        <strain evidence="12 13">PG-01</strain>
    </source>
</reference>
<dbReference type="GO" id="GO:0004061">
    <property type="term" value="F:arylformamidase activity"/>
    <property type="evidence" value="ECO:0007669"/>
    <property type="project" value="UniProtKB-EC"/>
</dbReference>
<dbReference type="Gene3D" id="3.50.30.50">
    <property type="entry name" value="Putative cyclase"/>
    <property type="match status" value="1"/>
</dbReference>
<protein>
    <recommendedName>
        <fullName evidence="5">Kynurenine formamidase</fullName>
        <ecNumber evidence="4">3.5.1.9</ecNumber>
    </recommendedName>
</protein>
<keyword evidence="8" id="KW-0862">Zinc</keyword>
<comment type="catalytic activity">
    <reaction evidence="10">
        <text>N-formyl-L-kynurenine + H2O = L-kynurenine + formate + H(+)</text>
        <dbReference type="Rhea" id="RHEA:13009"/>
        <dbReference type="ChEBI" id="CHEBI:15377"/>
        <dbReference type="ChEBI" id="CHEBI:15378"/>
        <dbReference type="ChEBI" id="CHEBI:15740"/>
        <dbReference type="ChEBI" id="CHEBI:57959"/>
        <dbReference type="ChEBI" id="CHEBI:58629"/>
        <dbReference type="EC" id="3.5.1.9"/>
    </reaction>
</comment>
<gene>
    <name evidence="12" type="ORF">MYP_4100</name>
</gene>
<evidence type="ECO:0000313" key="13">
    <source>
        <dbReference type="Proteomes" id="UP000030185"/>
    </source>
</evidence>
<evidence type="ECO:0000256" key="3">
    <source>
        <dbReference type="ARBA" id="ARBA00011738"/>
    </source>
</evidence>
<sequence length="215" mass="24168">MKTVNNQKSWTDLSAPLTNKMVHWPGEPEVSICKLFDMNKGGPANVTTLSMSAHTGTHIDAPLHYIKNGKDISSFPLDLMTGSARIIEIKHDRFIPIEEVKQHDINPDERVLFKTKNSCSDWAKQEFKRDYIYLSSEAANYLKEKKVSVVGVDYISIGGKDNGKIVHEILLGNEIWVIEGLYLNGIKPGLYEMICMPLKIKDSDGAPARVIVRKI</sequence>
<comment type="subunit">
    <text evidence="3">Homodimer.</text>
</comment>
<dbReference type="eggNOG" id="COG1878">
    <property type="taxonomic scope" value="Bacteria"/>
</dbReference>
<dbReference type="GO" id="GO:0019441">
    <property type="term" value="P:L-tryptophan catabolic process to kynurenine"/>
    <property type="evidence" value="ECO:0007669"/>
    <property type="project" value="InterPro"/>
</dbReference>
<name>A0A098LIV0_9BACT</name>
<evidence type="ECO:0000256" key="4">
    <source>
        <dbReference type="ARBA" id="ARBA00012930"/>
    </source>
</evidence>
<keyword evidence="6" id="KW-0479">Metal-binding</keyword>
<evidence type="ECO:0000256" key="9">
    <source>
        <dbReference type="ARBA" id="ARBA00023079"/>
    </source>
</evidence>
<proteinExistence type="predicted"/>
<dbReference type="EMBL" id="BBLT01000010">
    <property type="protein sequence ID" value="GAL86870.1"/>
    <property type="molecule type" value="Genomic_DNA"/>
</dbReference>
<dbReference type="InterPro" id="IPR007325">
    <property type="entry name" value="KFase/CYL"/>
</dbReference>
<dbReference type="AlphaFoldDB" id="A0A098LIV0"/>
<dbReference type="Proteomes" id="UP000030185">
    <property type="component" value="Unassembled WGS sequence"/>
</dbReference>
<evidence type="ECO:0000256" key="6">
    <source>
        <dbReference type="ARBA" id="ARBA00022723"/>
    </source>
</evidence>
<evidence type="ECO:0000256" key="1">
    <source>
        <dbReference type="ARBA" id="ARBA00001947"/>
    </source>
</evidence>
<dbReference type="GO" id="GO:0046872">
    <property type="term" value="F:metal ion binding"/>
    <property type="evidence" value="ECO:0007669"/>
    <property type="project" value="UniProtKB-KW"/>
</dbReference>
<evidence type="ECO:0000256" key="8">
    <source>
        <dbReference type="ARBA" id="ARBA00022833"/>
    </source>
</evidence>
<keyword evidence="7" id="KW-0378">Hydrolase</keyword>
<comment type="function">
    <text evidence="2">Catalyzes the hydrolysis of N-formyl-L-kynurenine to L-kynurenine, the second step in the kynurenine pathway of tryptophan degradation.</text>
</comment>
<keyword evidence="13" id="KW-1185">Reference proteome</keyword>
<dbReference type="SUPFAM" id="SSF102198">
    <property type="entry name" value="Putative cyclase"/>
    <property type="match status" value="1"/>
</dbReference>
<dbReference type="OrthoDB" id="9796085at2"/>